<evidence type="ECO:0000259" key="2">
    <source>
        <dbReference type="SMART" id="SM00062"/>
    </source>
</evidence>
<name>W8JKZ5_9CHLA</name>
<dbReference type="Pfam" id="PF00497">
    <property type="entry name" value="SBP_bac_3"/>
    <property type="match status" value="1"/>
</dbReference>
<evidence type="ECO:0000313" key="4">
    <source>
        <dbReference type="Proteomes" id="UP000019433"/>
    </source>
</evidence>
<dbReference type="PANTHER" id="PTHR35936:SF17">
    <property type="entry name" value="ARGININE-BINDING EXTRACELLULAR PROTEIN ARTP"/>
    <property type="match status" value="1"/>
</dbReference>
<dbReference type="SUPFAM" id="SSF53850">
    <property type="entry name" value="Periplasmic binding protein-like II"/>
    <property type="match status" value="1"/>
</dbReference>
<proteinExistence type="predicted"/>
<sequence>MVLWNIFMKTMGWIRRVFLCSCLFIIGCVPSPERDSIWVVGTNATYPPFEFVDADGKVAGFDIDLAEALSNKLGKRLEIQEFSFDALILNLKKHRIDAVLAGMSITKSRKKEITMIPYYGDQVIELSLVSSQPLDMAAPLDRYTSVAVQTGTFQEDYLLSQPGVVVRSFDSTLEVLMEVQCRKSPVAVFEPSVACVVLKDFPNLCVTTLPLPEDWRVLGFGMGVAKDRPEQVKEVQKALQELQKEGVLADLAKKWGLS</sequence>
<keyword evidence="1" id="KW-0732">Signal</keyword>
<evidence type="ECO:0000313" key="3">
    <source>
        <dbReference type="EMBL" id="AHK62964.1"/>
    </source>
</evidence>
<organism evidence="3 4">
    <name type="scientific">Chlamydia avium 10DC88</name>
    <dbReference type="NCBI Taxonomy" id="1229831"/>
    <lineage>
        <taxon>Bacteria</taxon>
        <taxon>Pseudomonadati</taxon>
        <taxon>Chlamydiota</taxon>
        <taxon>Chlamydiia</taxon>
        <taxon>Chlamydiales</taxon>
        <taxon>Chlamydiaceae</taxon>
        <taxon>Chlamydia/Chlamydophila group</taxon>
        <taxon>Chlamydia</taxon>
    </lineage>
</organism>
<dbReference type="PANTHER" id="PTHR35936">
    <property type="entry name" value="MEMBRANE-BOUND LYTIC MUREIN TRANSGLYCOSYLASE F"/>
    <property type="match status" value="1"/>
</dbReference>
<dbReference type="AlphaFoldDB" id="W8JKZ5"/>
<dbReference type="STRING" id="1229831.M832_00940"/>
<dbReference type="SMART" id="SM00062">
    <property type="entry name" value="PBPb"/>
    <property type="match status" value="1"/>
</dbReference>
<dbReference type="Proteomes" id="UP000019433">
    <property type="component" value="Chromosome"/>
</dbReference>
<dbReference type="EMBL" id="CP006571">
    <property type="protein sequence ID" value="AHK62964.1"/>
    <property type="molecule type" value="Genomic_DNA"/>
</dbReference>
<protein>
    <submittedName>
        <fullName evidence="3">Putative ABC transporter arginine-binding protein ArtJ</fullName>
    </submittedName>
</protein>
<evidence type="ECO:0000256" key="1">
    <source>
        <dbReference type="ARBA" id="ARBA00022729"/>
    </source>
</evidence>
<reference evidence="3 4" key="1">
    <citation type="journal article" date="2014" name="Syst. Appl. Microbiol.">
        <title>Evidence for the existence of two new members of the family Chlamydiaceae and proposal of Chlamydia avium sp. nov. and Chlamydia gallinacea sp. nov.</title>
        <authorList>
            <person name="Sachse K."/>
            <person name="Laroucau K."/>
            <person name="Riege K."/>
            <person name="Wehner S."/>
            <person name="Dilcher M."/>
            <person name="Creasy H.H."/>
            <person name="Weidmann M."/>
            <person name="Myers G."/>
            <person name="Vorimore F."/>
            <person name="Vicari N."/>
            <person name="Magnino S."/>
            <person name="Liebler-Tenorio E."/>
            <person name="Ruettger A."/>
            <person name="Bavoil P.M."/>
            <person name="Hufert F.T."/>
            <person name="Rossello-Mora R."/>
            <person name="Marz M."/>
        </authorList>
    </citation>
    <scope>NUCLEOTIDE SEQUENCE [LARGE SCALE GENOMIC DNA]</scope>
    <source>
        <strain evidence="3 4">10DC88</strain>
    </source>
</reference>
<dbReference type="KEGG" id="cav:M832_00940"/>
<feature type="domain" description="Solute-binding protein family 3/N-terminal" evidence="2">
    <location>
        <begin position="39"/>
        <end position="257"/>
    </location>
</feature>
<dbReference type="PATRIC" id="fig|1229831.3.peg.96"/>
<dbReference type="InterPro" id="IPR001638">
    <property type="entry name" value="Solute-binding_3/MltF_N"/>
</dbReference>
<dbReference type="eggNOG" id="COG0834">
    <property type="taxonomic scope" value="Bacteria"/>
</dbReference>
<gene>
    <name evidence="3" type="primary">artJ</name>
    <name evidence="3" type="ORF">M832_00940</name>
</gene>
<accession>W8JKZ5</accession>
<dbReference type="Gene3D" id="3.40.190.10">
    <property type="entry name" value="Periplasmic binding protein-like II"/>
    <property type="match status" value="2"/>
</dbReference>
<dbReference type="HOGENOM" id="CLU_019602_18_2_0"/>